<dbReference type="GO" id="GO:0030151">
    <property type="term" value="F:molybdenum ion binding"/>
    <property type="evidence" value="ECO:0007669"/>
    <property type="project" value="InterPro"/>
</dbReference>
<dbReference type="AlphaFoldDB" id="A0AAN7SWW0"/>
<feature type="domain" description="MOSC" evidence="1">
    <location>
        <begin position="208"/>
        <end position="367"/>
    </location>
</feature>
<keyword evidence="3" id="KW-1185">Reference proteome</keyword>
<evidence type="ECO:0000313" key="3">
    <source>
        <dbReference type="Proteomes" id="UP001309876"/>
    </source>
</evidence>
<name>A0AAN7SWW0_9EURO</name>
<accession>A0AAN7SWW0</accession>
<organism evidence="2 3">
    <name type="scientific">Lithohypha guttulata</name>
    <dbReference type="NCBI Taxonomy" id="1690604"/>
    <lineage>
        <taxon>Eukaryota</taxon>
        <taxon>Fungi</taxon>
        <taxon>Dikarya</taxon>
        <taxon>Ascomycota</taxon>
        <taxon>Pezizomycotina</taxon>
        <taxon>Eurotiomycetes</taxon>
        <taxon>Chaetothyriomycetidae</taxon>
        <taxon>Chaetothyriales</taxon>
        <taxon>Trichomeriaceae</taxon>
        <taxon>Lithohypha</taxon>
    </lineage>
</organism>
<dbReference type="Pfam" id="PF03476">
    <property type="entry name" value="MOSC_N"/>
    <property type="match status" value="1"/>
</dbReference>
<dbReference type="Proteomes" id="UP001309876">
    <property type="component" value="Unassembled WGS sequence"/>
</dbReference>
<sequence length="383" mass="42718">MGSAGQDMAKMRVKEVRIYPIKSIRGVSLQSSQATAMGFFYDRIFMLQRVKDDKNMHVPHFPSMCLFTTQLSPSDAHPDKVLVRFALDHTFDQPEKRLPKEEEVLEVPLAPDVDGLKTVEYTLHQTVTKGYVMPEKMCKWFSDRFGFEVRLNYIGGNKREVLGTVNPNAPQVYVGDPDPKKAAAQKSSSSDGGWLGGIKAGVENLVGTVASYAGMEGYKGVNDGITYADLAPFLVVNWKSFLEAQERVGTTIDMEKFRPNIVVEGAEDKWEEDYWNEISIGSEESGSRIVFTANCPRCASINVDYATGRPAEDAQGQLLKSLQSDRRVDPGMKYSPCFGKYGFLSQKNGMRPTHPITITVGDVVEITKKNDRMTHLYWPGVST</sequence>
<dbReference type="Pfam" id="PF03473">
    <property type="entry name" value="MOSC"/>
    <property type="match status" value="1"/>
</dbReference>
<dbReference type="GO" id="GO:0003824">
    <property type="term" value="F:catalytic activity"/>
    <property type="evidence" value="ECO:0007669"/>
    <property type="project" value="InterPro"/>
</dbReference>
<comment type="caution">
    <text evidence="2">The sequence shown here is derived from an EMBL/GenBank/DDBJ whole genome shotgun (WGS) entry which is preliminary data.</text>
</comment>
<dbReference type="PROSITE" id="PS51340">
    <property type="entry name" value="MOSC"/>
    <property type="match status" value="1"/>
</dbReference>
<evidence type="ECO:0000313" key="2">
    <source>
        <dbReference type="EMBL" id="KAK5082878.1"/>
    </source>
</evidence>
<gene>
    <name evidence="2" type="ORF">LTR05_006759</name>
</gene>
<dbReference type="EMBL" id="JAVRRJ010000007">
    <property type="protein sequence ID" value="KAK5082878.1"/>
    <property type="molecule type" value="Genomic_DNA"/>
</dbReference>
<reference evidence="2 3" key="1">
    <citation type="submission" date="2023-08" db="EMBL/GenBank/DDBJ databases">
        <title>Black Yeasts Isolated from many extreme environments.</title>
        <authorList>
            <person name="Coleine C."/>
            <person name="Stajich J.E."/>
            <person name="Selbmann L."/>
        </authorList>
    </citation>
    <scope>NUCLEOTIDE SEQUENCE [LARGE SCALE GENOMIC DNA]</scope>
    <source>
        <strain evidence="2 3">CCFEE 5910</strain>
    </source>
</reference>
<evidence type="ECO:0000259" key="1">
    <source>
        <dbReference type="PROSITE" id="PS51340"/>
    </source>
</evidence>
<proteinExistence type="predicted"/>
<dbReference type="InterPro" id="IPR005302">
    <property type="entry name" value="MoCF_Sase_C"/>
</dbReference>
<dbReference type="InterPro" id="IPR005303">
    <property type="entry name" value="MOCOS_middle"/>
</dbReference>
<dbReference type="SUPFAM" id="SSF141673">
    <property type="entry name" value="MOSC N-terminal domain-like"/>
    <property type="match status" value="1"/>
</dbReference>
<dbReference type="GO" id="GO:0030170">
    <property type="term" value="F:pyridoxal phosphate binding"/>
    <property type="evidence" value="ECO:0007669"/>
    <property type="project" value="InterPro"/>
</dbReference>
<protein>
    <recommendedName>
        <fullName evidence="1">MOSC domain-containing protein</fullName>
    </recommendedName>
</protein>